<protein>
    <submittedName>
        <fullName evidence="1">Katanin p60 ATPase-containing subunit A1 ATPase, ATP-binding, Cell cycle</fullName>
    </submittedName>
</protein>
<sequence length="61" mass="7175">MNTMTEQEKRDVNIKLAQIIEQIEIAQEIWLDGDRKECLLLLQGAIREIKRVAWKITPVLE</sequence>
<dbReference type="EMBL" id="BK016002">
    <property type="protein sequence ID" value="DAF89125.1"/>
    <property type="molecule type" value="Genomic_DNA"/>
</dbReference>
<organism evidence="1">
    <name type="scientific">Myoviridae sp. cttp71</name>
    <dbReference type="NCBI Taxonomy" id="2825195"/>
    <lineage>
        <taxon>Viruses</taxon>
        <taxon>Duplodnaviria</taxon>
        <taxon>Heunggongvirae</taxon>
        <taxon>Uroviricota</taxon>
        <taxon>Caudoviricetes</taxon>
    </lineage>
</organism>
<accession>A0A8S5U3X3</accession>
<proteinExistence type="predicted"/>
<name>A0A8S5U3X3_9CAUD</name>
<keyword evidence="1" id="KW-0547">Nucleotide-binding</keyword>
<dbReference type="GO" id="GO:0005524">
    <property type="term" value="F:ATP binding"/>
    <property type="evidence" value="ECO:0007669"/>
    <property type="project" value="UniProtKB-KW"/>
</dbReference>
<reference evidence="1" key="1">
    <citation type="journal article" date="2021" name="Proc. Natl. Acad. Sci. U.S.A.">
        <title>A Catalog of Tens of Thousands of Viruses from Human Metagenomes Reveals Hidden Associations with Chronic Diseases.</title>
        <authorList>
            <person name="Tisza M.J."/>
            <person name="Buck C.B."/>
        </authorList>
    </citation>
    <scope>NUCLEOTIDE SEQUENCE</scope>
    <source>
        <strain evidence="1">Cttp71</strain>
    </source>
</reference>
<evidence type="ECO:0000313" key="1">
    <source>
        <dbReference type="EMBL" id="DAF89125.1"/>
    </source>
</evidence>
<keyword evidence="1" id="KW-0067">ATP-binding</keyword>